<dbReference type="PANTHER" id="PTHR45913">
    <property type="entry name" value="EPM2A-INTERACTING PROTEIN 1"/>
    <property type="match status" value="1"/>
</dbReference>
<dbReference type="InterPro" id="IPR012337">
    <property type="entry name" value="RNaseH-like_sf"/>
</dbReference>
<protein>
    <recommendedName>
        <fullName evidence="3">DUF4371 domain-containing protein</fullName>
    </recommendedName>
</protein>
<evidence type="ECO:0008006" key="3">
    <source>
        <dbReference type="Google" id="ProtNLM"/>
    </source>
</evidence>
<sequence length="277" mass="31319">MPPQYQQLQTAIQQRTFTVNGTTYPIYRFVPDGVQCIASTASSLIEANQFSKENLSAILTPTLTNCRGTWDIDRHEGPDTKSKLSSHRQKLELYKTRLQSPIVTKFQPIHENQEAQIKSRFVQKHFCSMRGLSCDVMRELQVMENQIYPSNHLHMVDHLSETSQSEMETLLADLYREKVMDILRQSRWFGLLLDESTDSSNRAILLVSAHIFEEQNKKHIFLGIRELGEEGGTGQNIAAKIMEILTHFQLHQKTCVGIATDGAAAMIGSLKGAATLL</sequence>
<dbReference type="PANTHER" id="PTHR45913:SF19">
    <property type="entry name" value="LOW QUALITY PROTEIN: ZINC FINGER BED DOMAIN-CONTAINING PROTEIN 5-LIKE"/>
    <property type="match status" value="1"/>
</dbReference>
<dbReference type="Proteomes" id="UP001281761">
    <property type="component" value="Unassembled WGS sequence"/>
</dbReference>
<name>A0ABQ9YGG5_9EUKA</name>
<organism evidence="1 2">
    <name type="scientific">Blattamonas nauphoetae</name>
    <dbReference type="NCBI Taxonomy" id="2049346"/>
    <lineage>
        <taxon>Eukaryota</taxon>
        <taxon>Metamonada</taxon>
        <taxon>Preaxostyla</taxon>
        <taxon>Oxymonadida</taxon>
        <taxon>Blattamonas</taxon>
    </lineage>
</organism>
<keyword evidence="2" id="KW-1185">Reference proteome</keyword>
<dbReference type="SUPFAM" id="SSF53098">
    <property type="entry name" value="Ribonuclease H-like"/>
    <property type="match status" value="1"/>
</dbReference>
<evidence type="ECO:0000313" key="2">
    <source>
        <dbReference type="Proteomes" id="UP001281761"/>
    </source>
</evidence>
<proteinExistence type="predicted"/>
<gene>
    <name evidence="1" type="ORF">BLNAU_2283</name>
</gene>
<comment type="caution">
    <text evidence="1">The sequence shown here is derived from an EMBL/GenBank/DDBJ whole genome shotgun (WGS) entry which is preliminary data.</text>
</comment>
<evidence type="ECO:0000313" key="1">
    <source>
        <dbReference type="EMBL" id="KAK2962848.1"/>
    </source>
</evidence>
<accession>A0ABQ9YGG5</accession>
<dbReference type="EMBL" id="JARBJD010000009">
    <property type="protein sequence ID" value="KAK2962848.1"/>
    <property type="molecule type" value="Genomic_DNA"/>
</dbReference>
<reference evidence="1 2" key="1">
    <citation type="journal article" date="2022" name="bioRxiv">
        <title>Genomics of Preaxostyla Flagellates Illuminates Evolutionary Transitions and the Path Towards Mitochondrial Loss.</title>
        <authorList>
            <person name="Novak L.V.F."/>
            <person name="Treitli S.C."/>
            <person name="Pyrih J."/>
            <person name="Halakuc P."/>
            <person name="Pipaliya S.V."/>
            <person name="Vacek V."/>
            <person name="Brzon O."/>
            <person name="Soukal P."/>
            <person name="Eme L."/>
            <person name="Dacks J.B."/>
            <person name="Karnkowska A."/>
            <person name="Elias M."/>
            <person name="Hampl V."/>
        </authorList>
    </citation>
    <scope>NUCLEOTIDE SEQUENCE [LARGE SCALE GENOMIC DNA]</scope>
    <source>
        <strain evidence="1">NAU3</strain>
        <tissue evidence="1">Gut</tissue>
    </source>
</reference>